<feature type="compositionally biased region" description="Basic and acidic residues" evidence="1">
    <location>
        <begin position="204"/>
        <end position="213"/>
    </location>
</feature>
<dbReference type="OrthoDB" id="248320at2759"/>
<dbReference type="EMBL" id="JAKOGI010000196">
    <property type="protein sequence ID" value="KAJ8440185.1"/>
    <property type="molecule type" value="Genomic_DNA"/>
</dbReference>
<evidence type="ECO:0000256" key="1">
    <source>
        <dbReference type="SAM" id="MobiDB-lite"/>
    </source>
</evidence>
<keyword evidence="3" id="KW-1185">Reference proteome</keyword>
<feature type="region of interest" description="Disordered" evidence="1">
    <location>
        <begin position="627"/>
        <end position="785"/>
    </location>
</feature>
<dbReference type="PANTHER" id="PTHR34418:SF3">
    <property type="entry name" value="NUCLEAR PORE COMPLEX PROTEIN NUP214"/>
    <property type="match status" value="1"/>
</dbReference>
<feature type="compositionally biased region" description="Low complexity" evidence="1">
    <location>
        <begin position="679"/>
        <end position="691"/>
    </location>
</feature>
<feature type="compositionally biased region" description="Gly residues" evidence="1">
    <location>
        <begin position="817"/>
        <end position="826"/>
    </location>
</feature>
<dbReference type="GO" id="GO:0017056">
    <property type="term" value="F:structural constituent of nuclear pore"/>
    <property type="evidence" value="ECO:0007669"/>
    <property type="project" value="InterPro"/>
</dbReference>
<feature type="compositionally biased region" description="Gly residues" evidence="1">
    <location>
        <begin position="736"/>
        <end position="745"/>
    </location>
</feature>
<feature type="region of interest" description="Disordered" evidence="1">
    <location>
        <begin position="194"/>
        <end position="213"/>
    </location>
</feature>
<dbReference type="InterPro" id="IPR044694">
    <property type="entry name" value="NUP214"/>
</dbReference>
<evidence type="ECO:0000313" key="2">
    <source>
        <dbReference type="EMBL" id="KAJ8440185.1"/>
    </source>
</evidence>
<feature type="compositionally biased region" description="Polar residues" evidence="1">
    <location>
        <begin position="664"/>
        <end position="674"/>
    </location>
</feature>
<dbReference type="GO" id="GO:0006405">
    <property type="term" value="P:RNA export from nucleus"/>
    <property type="evidence" value="ECO:0007669"/>
    <property type="project" value="InterPro"/>
</dbReference>
<accession>A0A9Q1KC13</accession>
<comment type="caution">
    <text evidence="2">The sequence shown here is derived from an EMBL/GenBank/DDBJ whole genome shotgun (WGS) entry which is preliminary data.</text>
</comment>
<proteinExistence type="predicted"/>
<evidence type="ECO:0000313" key="3">
    <source>
        <dbReference type="Proteomes" id="UP001153076"/>
    </source>
</evidence>
<evidence type="ECO:0008006" key="4">
    <source>
        <dbReference type="Google" id="ProtNLM"/>
    </source>
</evidence>
<dbReference type="PANTHER" id="PTHR34418">
    <property type="entry name" value="NUCLEAR PORE COMPLEX PROTEIN NUP214 ISOFORM X1"/>
    <property type="match status" value="1"/>
</dbReference>
<feature type="region of interest" description="Disordered" evidence="1">
    <location>
        <begin position="534"/>
        <end position="586"/>
    </location>
</feature>
<feature type="region of interest" description="Disordered" evidence="1">
    <location>
        <begin position="817"/>
        <end position="837"/>
    </location>
</feature>
<protein>
    <recommendedName>
        <fullName evidence="4">Nuclear pore complex protein</fullName>
    </recommendedName>
</protein>
<gene>
    <name evidence="2" type="ORF">Cgig2_023950</name>
</gene>
<feature type="compositionally biased region" description="Low complexity" evidence="1">
    <location>
        <begin position="699"/>
        <end position="735"/>
    </location>
</feature>
<organism evidence="2 3">
    <name type="scientific">Carnegiea gigantea</name>
    <dbReference type="NCBI Taxonomy" id="171969"/>
    <lineage>
        <taxon>Eukaryota</taxon>
        <taxon>Viridiplantae</taxon>
        <taxon>Streptophyta</taxon>
        <taxon>Embryophyta</taxon>
        <taxon>Tracheophyta</taxon>
        <taxon>Spermatophyta</taxon>
        <taxon>Magnoliopsida</taxon>
        <taxon>eudicotyledons</taxon>
        <taxon>Gunneridae</taxon>
        <taxon>Pentapetalae</taxon>
        <taxon>Caryophyllales</taxon>
        <taxon>Cactineae</taxon>
        <taxon>Cactaceae</taxon>
        <taxon>Cactoideae</taxon>
        <taxon>Echinocereeae</taxon>
        <taxon>Carnegiea</taxon>
    </lineage>
</organism>
<feature type="compositionally biased region" description="Gly residues" evidence="1">
    <location>
        <begin position="768"/>
        <end position="780"/>
    </location>
</feature>
<dbReference type="AlphaFoldDB" id="A0A9Q1KC13"/>
<dbReference type="Proteomes" id="UP001153076">
    <property type="component" value="Unassembled WGS sequence"/>
</dbReference>
<reference evidence="2" key="1">
    <citation type="submission" date="2022-04" db="EMBL/GenBank/DDBJ databases">
        <title>Carnegiea gigantea Genome sequencing and assembly v2.</title>
        <authorList>
            <person name="Copetti D."/>
            <person name="Sanderson M.J."/>
            <person name="Burquez A."/>
            <person name="Wojciechowski M.F."/>
        </authorList>
    </citation>
    <scope>NUCLEOTIDE SEQUENCE</scope>
    <source>
        <strain evidence="2">SGP5-SGP5p</strain>
        <tissue evidence="2">Aerial part</tissue>
    </source>
</reference>
<sequence length="837" mass="88256">MGVDSGGGRREWRQPVLAREKHMEGIVSQTNDEQYWDLWNRQKLSSELDLQRQNVLDQSQDLINQMIELEKHFNALELNLFGESTAVDMVSRALQHRSTSSRHIQSLHTVHSATISQLAAAQHLSELLSRQMALLNVRSPPAKQESLKKQLFESIGISDPVDYTGFTSTRKAVEPSSNRNRSVSSSGAALKESRWNVSSSLGSHDPETARRRRDSLDKNWANFEAPRTTVKRMLVAEKGHNISSSFSSRDNQLASPFKREDSISPHTKFLTMQDSNGRKDIASKVNSETVATSMFKWAGTISETSQAEAENSFRLQVVQGNNFSAAGNKSIMSSSLSSLSFSASLGNPNVKDDGNKMGAQTGHMDKSKPAFIEESKPSGRQLLQEKSSDLRMQPHLLSSPAKGGDIPVSYREGFPLTAAVGGKSPLMGSARDVQFSPASGFSSISTSSRSASVVAAPNTQSSTTSIGDGLVSSAKLVKDDSNQVIQRPPSASSVSSFEAHVKSKDSKTVEIPPMGPFISSATEPLKAGLKPSTEEIGAETNLASTPRPSQKIEHSAGDGLKFEFSTSSTPASEVPKQEASGSPLAVSRTATLASDMTHNTKSEKASVEYKTPSLSLLDSGFISGGKNVADAPVSHEEEMEEEAPETNETATLSLGSLAGFGIGSSPSVTTSRSNPFGAPVTSTPVSLSVPSGELFRPASFSFQSLQPSQQSQPPTSGAAGRAFGSGSFLQQPPSGSGFGQPGQIGSGQRPLGSVLGSFGQSRQLGAGLPSGGFGQPGQIGSGQQALGSVLGSFGQSRQLGTGFGAFSKQGTGGFGGLGTGAGGGGKPASDLFTQMRK</sequence>
<feature type="region of interest" description="Disordered" evidence="1">
    <location>
        <begin position="505"/>
        <end position="524"/>
    </location>
</feature>
<name>A0A9Q1KC13_9CARY</name>